<keyword evidence="1" id="KW-0812">Transmembrane</keyword>
<gene>
    <name evidence="2" type="ORF">P153DRAFT_368364</name>
</gene>
<evidence type="ECO:0000256" key="1">
    <source>
        <dbReference type="SAM" id="Phobius"/>
    </source>
</evidence>
<organism evidence="2 3">
    <name type="scientific">Dothidotthia symphoricarpi CBS 119687</name>
    <dbReference type="NCBI Taxonomy" id="1392245"/>
    <lineage>
        <taxon>Eukaryota</taxon>
        <taxon>Fungi</taxon>
        <taxon>Dikarya</taxon>
        <taxon>Ascomycota</taxon>
        <taxon>Pezizomycotina</taxon>
        <taxon>Dothideomycetes</taxon>
        <taxon>Pleosporomycetidae</taxon>
        <taxon>Pleosporales</taxon>
        <taxon>Dothidotthiaceae</taxon>
        <taxon>Dothidotthia</taxon>
    </lineage>
</organism>
<reference evidence="2" key="1">
    <citation type="journal article" date="2020" name="Stud. Mycol.">
        <title>101 Dothideomycetes genomes: a test case for predicting lifestyles and emergence of pathogens.</title>
        <authorList>
            <person name="Haridas S."/>
            <person name="Albert R."/>
            <person name="Binder M."/>
            <person name="Bloem J."/>
            <person name="Labutti K."/>
            <person name="Salamov A."/>
            <person name="Andreopoulos B."/>
            <person name="Baker S."/>
            <person name="Barry K."/>
            <person name="Bills G."/>
            <person name="Bluhm B."/>
            <person name="Cannon C."/>
            <person name="Castanera R."/>
            <person name="Culley D."/>
            <person name="Daum C."/>
            <person name="Ezra D."/>
            <person name="Gonzalez J."/>
            <person name="Henrissat B."/>
            <person name="Kuo A."/>
            <person name="Liang C."/>
            <person name="Lipzen A."/>
            <person name="Lutzoni F."/>
            <person name="Magnuson J."/>
            <person name="Mondo S."/>
            <person name="Nolan M."/>
            <person name="Ohm R."/>
            <person name="Pangilinan J."/>
            <person name="Park H.-J."/>
            <person name="Ramirez L."/>
            <person name="Alfaro M."/>
            <person name="Sun H."/>
            <person name="Tritt A."/>
            <person name="Yoshinaga Y."/>
            <person name="Zwiers L.-H."/>
            <person name="Turgeon B."/>
            <person name="Goodwin S."/>
            <person name="Spatafora J."/>
            <person name="Crous P."/>
            <person name="Grigoriev I."/>
        </authorList>
    </citation>
    <scope>NUCLEOTIDE SEQUENCE</scope>
    <source>
        <strain evidence="2">CBS 119687</strain>
    </source>
</reference>
<keyword evidence="3" id="KW-1185">Reference proteome</keyword>
<evidence type="ECO:0000313" key="3">
    <source>
        <dbReference type="Proteomes" id="UP000799771"/>
    </source>
</evidence>
<protein>
    <submittedName>
        <fullName evidence="2">Uncharacterized protein</fullName>
    </submittedName>
</protein>
<keyword evidence="1" id="KW-1133">Transmembrane helix</keyword>
<dbReference type="GeneID" id="54408927"/>
<dbReference type="AlphaFoldDB" id="A0A6A6A9Q5"/>
<dbReference type="Proteomes" id="UP000799771">
    <property type="component" value="Unassembled WGS sequence"/>
</dbReference>
<dbReference type="EMBL" id="ML977510">
    <property type="protein sequence ID" value="KAF2127814.1"/>
    <property type="molecule type" value="Genomic_DNA"/>
</dbReference>
<keyword evidence="1" id="KW-0472">Membrane</keyword>
<proteinExistence type="predicted"/>
<name>A0A6A6A9Q5_9PLEO</name>
<accession>A0A6A6A9Q5</accession>
<evidence type="ECO:0000313" key="2">
    <source>
        <dbReference type="EMBL" id="KAF2127814.1"/>
    </source>
</evidence>
<feature type="transmembrane region" description="Helical" evidence="1">
    <location>
        <begin position="35"/>
        <end position="53"/>
    </location>
</feature>
<dbReference type="RefSeq" id="XP_033522203.1">
    <property type="nucleotide sequence ID" value="XM_033668495.1"/>
</dbReference>
<sequence length="54" mass="5692">MTGISDKGPRGTVPRSHRTATPLSLGVCLLLARRGYTIALLLGLSIISTLITTK</sequence>